<organism evidence="3 4">
    <name type="scientific">Cymbomonas tetramitiformis</name>
    <dbReference type="NCBI Taxonomy" id="36881"/>
    <lineage>
        <taxon>Eukaryota</taxon>
        <taxon>Viridiplantae</taxon>
        <taxon>Chlorophyta</taxon>
        <taxon>Pyramimonadophyceae</taxon>
        <taxon>Pyramimonadales</taxon>
        <taxon>Pyramimonadaceae</taxon>
        <taxon>Cymbomonas</taxon>
    </lineage>
</organism>
<reference evidence="3 4" key="1">
    <citation type="journal article" date="2015" name="Genome Biol. Evol.">
        <title>Comparative Genomics of a Bacterivorous Green Alga Reveals Evolutionary Causalities and Consequences of Phago-Mixotrophic Mode of Nutrition.</title>
        <authorList>
            <person name="Burns J.A."/>
            <person name="Paasch A."/>
            <person name="Narechania A."/>
            <person name="Kim E."/>
        </authorList>
    </citation>
    <scope>NUCLEOTIDE SEQUENCE [LARGE SCALE GENOMIC DNA]</scope>
    <source>
        <strain evidence="3 4">PLY_AMNH</strain>
    </source>
</reference>
<comment type="caution">
    <text evidence="3">The sequence shown here is derived from an EMBL/GenBank/DDBJ whole genome shotgun (WGS) entry which is preliminary data.</text>
</comment>
<dbReference type="Gene3D" id="1.10.150.130">
    <property type="match status" value="1"/>
</dbReference>
<dbReference type="InterPro" id="IPR010998">
    <property type="entry name" value="Integrase_recombinase_N"/>
</dbReference>
<accession>A0AAE0LK81</accession>
<sequence length="581" mass="64285">MEILKKLRRLANPDDWCFSFDLQDSAPLPFGWNDSLRIFFKVMKVLVECLRSPDAGDQRKMHKLQSRSKIAEDQPAGHGASQRGVTATAMATGPEASSMCGALPVSESGGASAARLYLREIHFGLRDLHQVGVGGQGDDHTADVERCGKVVDQAACSELVECAQDWEEPRQHGRLWADKLRHLHITHLELKAVCKTVLWELTGKVMWFQQPEALADEVVILPSADYGLTRIAYEDGDEEDLNMSKEEYEVVPAAVQQGAALVSKTVDNYRPKAQAFMHSCVGEGRLWLPATEATVRFYVAHLMTNNGTVKGASLQPYLSAINEQLPRGHGEHRACKGPECDPGCERVILPAADEAGEEQTVMTRLLEARASQADVVVGFPCTSFFVGRVSRELLHTAEAEERRKTALYGNVSPHRLVPFAVKAFRGMGVQAKKFLEECSRGSQERLGPEDWEQARDALWVQRSATDSEEQRSCWRLSRERGKLQSAQVTDWVQLALGKLGCLSAEGDTSLATGTRKGACTCTRAVGAALERCCFLGGWSQLFSPIHSYIDPRAVPGEHMEKYFGWTTLRWREQQPGTGQCA</sequence>
<proteinExistence type="predicted"/>
<evidence type="ECO:0000313" key="3">
    <source>
        <dbReference type="EMBL" id="KAK3288466.1"/>
    </source>
</evidence>
<protein>
    <submittedName>
        <fullName evidence="3">Uncharacterized protein</fullName>
    </submittedName>
</protein>
<keyword evidence="4" id="KW-1185">Reference proteome</keyword>
<gene>
    <name evidence="3" type="ORF">CYMTET_4065</name>
</gene>
<dbReference type="Proteomes" id="UP001190700">
    <property type="component" value="Unassembled WGS sequence"/>
</dbReference>
<dbReference type="AlphaFoldDB" id="A0AAE0LK81"/>
<feature type="region of interest" description="Disordered" evidence="2">
    <location>
        <begin position="57"/>
        <end position="84"/>
    </location>
</feature>
<keyword evidence="1" id="KW-0238">DNA-binding</keyword>
<dbReference type="EMBL" id="LGRX02000468">
    <property type="protein sequence ID" value="KAK3288466.1"/>
    <property type="molecule type" value="Genomic_DNA"/>
</dbReference>
<evidence type="ECO:0000256" key="2">
    <source>
        <dbReference type="SAM" id="MobiDB-lite"/>
    </source>
</evidence>
<dbReference type="SUPFAM" id="SSF47823">
    <property type="entry name" value="lambda integrase-like, N-terminal domain"/>
    <property type="match status" value="1"/>
</dbReference>
<name>A0AAE0LK81_9CHLO</name>
<evidence type="ECO:0000256" key="1">
    <source>
        <dbReference type="ARBA" id="ARBA00023125"/>
    </source>
</evidence>
<dbReference type="GO" id="GO:0003677">
    <property type="term" value="F:DNA binding"/>
    <property type="evidence" value="ECO:0007669"/>
    <property type="project" value="UniProtKB-KW"/>
</dbReference>
<evidence type="ECO:0000313" key="4">
    <source>
        <dbReference type="Proteomes" id="UP001190700"/>
    </source>
</evidence>